<feature type="compositionally biased region" description="Basic and acidic residues" evidence="1">
    <location>
        <begin position="76"/>
        <end position="91"/>
    </location>
</feature>
<reference evidence="2" key="1">
    <citation type="submission" date="2019-01" db="EMBL/GenBank/DDBJ databases">
        <title>Draft genome sequences of three monokaryotic isolates of the white-rot basidiomycete fungus Dichomitus squalens.</title>
        <authorList>
            <consortium name="DOE Joint Genome Institute"/>
            <person name="Lopez S.C."/>
            <person name="Andreopoulos B."/>
            <person name="Pangilinan J."/>
            <person name="Lipzen A."/>
            <person name="Riley R."/>
            <person name="Ahrendt S."/>
            <person name="Ng V."/>
            <person name="Barry K."/>
            <person name="Daum C."/>
            <person name="Grigoriev I.V."/>
            <person name="Hilden K.S."/>
            <person name="Makela M.R."/>
            <person name="de Vries R.P."/>
        </authorList>
    </citation>
    <scope>NUCLEOTIDE SEQUENCE [LARGE SCALE GENOMIC DNA]</scope>
    <source>
        <strain evidence="2">OM18370.1</strain>
    </source>
</reference>
<accession>A0A4Q9MDF1</accession>
<proteinExistence type="predicted"/>
<name>A0A4Q9MDF1_9APHY</name>
<evidence type="ECO:0000256" key="1">
    <source>
        <dbReference type="SAM" id="MobiDB-lite"/>
    </source>
</evidence>
<gene>
    <name evidence="2" type="ORF">BD311DRAFT_810003</name>
</gene>
<evidence type="ECO:0000313" key="2">
    <source>
        <dbReference type="EMBL" id="TBU24428.1"/>
    </source>
</evidence>
<feature type="region of interest" description="Disordered" evidence="1">
    <location>
        <begin position="47"/>
        <end position="91"/>
    </location>
</feature>
<protein>
    <submittedName>
        <fullName evidence="2">Uncharacterized protein</fullName>
    </submittedName>
</protein>
<dbReference type="Proteomes" id="UP000292957">
    <property type="component" value="Unassembled WGS sequence"/>
</dbReference>
<organism evidence="2">
    <name type="scientific">Dichomitus squalens</name>
    <dbReference type="NCBI Taxonomy" id="114155"/>
    <lineage>
        <taxon>Eukaryota</taxon>
        <taxon>Fungi</taxon>
        <taxon>Dikarya</taxon>
        <taxon>Basidiomycota</taxon>
        <taxon>Agaricomycotina</taxon>
        <taxon>Agaricomycetes</taxon>
        <taxon>Polyporales</taxon>
        <taxon>Polyporaceae</taxon>
        <taxon>Dichomitus</taxon>
    </lineage>
</organism>
<feature type="region of interest" description="Disordered" evidence="1">
    <location>
        <begin position="118"/>
        <end position="157"/>
    </location>
</feature>
<dbReference type="EMBL" id="ML143480">
    <property type="protein sequence ID" value="TBU24428.1"/>
    <property type="molecule type" value="Genomic_DNA"/>
</dbReference>
<feature type="compositionally biased region" description="Basic and acidic residues" evidence="1">
    <location>
        <begin position="47"/>
        <end position="57"/>
    </location>
</feature>
<sequence>MPTIGDLLYHIPGIWALRPKTSTDRTRRASVHCLARLQRVFVCPHETQRRAQQHEEAAYEPPTPPREDNSTPNGKEIGHSEGHEQVSSLRHEFTAHSLMDLTSFTPMQAAWREPLETDSSALDDARKHMDGRVQALSKPLAHREPAGASKVQRHPRF</sequence>
<dbReference type="AlphaFoldDB" id="A0A4Q9MDF1"/>